<name>J9GJT4_9ZZZZ</name>
<feature type="transmembrane region" description="Helical" evidence="6">
    <location>
        <begin position="20"/>
        <end position="41"/>
    </location>
</feature>
<evidence type="ECO:0000313" key="7">
    <source>
        <dbReference type="EMBL" id="EJW99879.1"/>
    </source>
</evidence>
<reference evidence="7" key="1">
    <citation type="journal article" date="2012" name="PLoS ONE">
        <title>Gene sets for utilization of primary and secondary nutrition supplies in the distal gut of endangered iberian lynx.</title>
        <authorList>
            <person name="Alcaide M."/>
            <person name="Messina E."/>
            <person name="Richter M."/>
            <person name="Bargiela R."/>
            <person name="Peplies J."/>
            <person name="Huws S.A."/>
            <person name="Newbold C.J."/>
            <person name="Golyshin P.N."/>
            <person name="Simon M.A."/>
            <person name="Lopez G."/>
            <person name="Yakimov M.M."/>
            <person name="Ferrer M."/>
        </authorList>
    </citation>
    <scope>NUCLEOTIDE SEQUENCE</scope>
</reference>
<keyword evidence="3 6" id="KW-0812">Transmembrane</keyword>
<dbReference type="InterPro" id="IPR051327">
    <property type="entry name" value="MATE_MepA_subfamily"/>
</dbReference>
<evidence type="ECO:0000256" key="3">
    <source>
        <dbReference type="ARBA" id="ARBA00022692"/>
    </source>
</evidence>
<evidence type="ECO:0000256" key="6">
    <source>
        <dbReference type="SAM" id="Phobius"/>
    </source>
</evidence>
<organism evidence="7">
    <name type="scientific">gut metagenome</name>
    <dbReference type="NCBI Taxonomy" id="749906"/>
    <lineage>
        <taxon>unclassified sequences</taxon>
        <taxon>metagenomes</taxon>
        <taxon>organismal metagenomes</taxon>
    </lineage>
</organism>
<dbReference type="PANTHER" id="PTHR43823">
    <property type="entry name" value="SPORULATION PROTEIN YKVU"/>
    <property type="match status" value="1"/>
</dbReference>
<dbReference type="GO" id="GO:0042910">
    <property type="term" value="F:xenobiotic transmembrane transporter activity"/>
    <property type="evidence" value="ECO:0007669"/>
    <property type="project" value="InterPro"/>
</dbReference>
<evidence type="ECO:0000256" key="1">
    <source>
        <dbReference type="ARBA" id="ARBA00004651"/>
    </source>
</evidence>
<dbReference type="EMBL" id="AMCI01003620">
    <property type="protein sequence ID" value="EJW99879.1"/>
    <property type="molecule type" value="Genomic_DNA"/>
</dbReference>
<comment type="subcellular location">
    <subcellularLocation>
        <location evidence="1">Cell membrane</location>
        <topology evidence="1">Multi-pass membrane protein</topology>
    </subcellularLocation>
</comment>
<accession>J9GJT4</accession>
<evidence type="ECO:0000256" key="5">
    <source>
        <dbReference type="ARBA" id="ARBA00023136"/>
    </source>
</evidence>
<sequence>MLNILLDPIFIFVFKLDISGAAIATVISQAASCAYVLRFLFGPIPPIHITFGGYDFRLMSRILALGFTPFAIILMDNLMIIALNALLQKYGGSKQGDLLIAAATIAQSFMLVVTMPMGGITGGTGSILGYNLGAGRPDRILEAQKWILGLCLVYTTFLTMAGQFIPSPFVSIFTKDPAVAKLAVAAIRICTLGLIPLAIQYVVVDGFTGMGMMRYSLPLSFFRKLVYFIPLFIFPAYFGAMSTFLAEPISDFIAPIVCSLVYLRRIRFVVGMEPRH</sequence>
<dbReference type="InterPro" id="IPR002528">
    <property type="entry name" value="MATE_fam"/>
</dbReference>
<dbReference type="Pfam" id="PF01554">
    <property type="entry name" value="MatE"/>
    <property type="match status" value="1"/>
</dbReference>
<evidence type="ECO:0000256" key="2">
    <source>
        <dbReference type="ARBA" id="ARBA00022475"/>
    </source>
</evidence>
<dbReference type="GO" id="GO:0015297">
    <property type="term" value="F:antiporter activity"/>
    <property type="evidence" value="ECO:0007669"/>
    <property type="project" value="InterPro"/>
</dbReference>
<feature type="transmembrane region" description="Helical" evidence="6">
    <location>
        <begin position="99"/>
        <end position="125"/>
    </location>
</feature>
<feature type="transmembrane region" description="Helical" evidence="6">
    <location>
        <begin position="225"/>
        <end position="246"/>
    </location>
</feature>
<feature type="transmembrane region" description="Helical" evidence="6">
    <location>
        <begin position="62"/>
        <end position="87"/>
    </location>
</feature>
<feature type="transmembrane region" description="Helical" evidence="6">
    <location>
        <begin position="146"/>
        <end position="165"/>
    </location>
</feature>
<keyword evidence="5 6" id="KW-0472">Membrane</keyword>
<proteinExistence type="predicted"/>
<comment type="caution">
    <text evidence="7">The sequence shown here is derived from an EMBL/GenBank/DDBJ whole genome shotgun (WGS) entry which is preliminary data.</text>
</comment>
<dbReference type="PANTHER" id="PTHR43823:SF3">
    <property type="entry name" value="MULTIDRUG EXPORT PROTEIN MEPA"/>
    <property type="match status" value="1"/>
</dbReference>
<evidence type="ECO:0000256" key="4">
    <source>
        <dbReference type="ARBA" id="ARBA00022989"/>
    </source>
</evidence>
<feature type="transmembrane region" description="Helical" evidence="6">
    <location>
        <begin position="185"/>
        <end position="204"/>
    </location>
</feature>
<gene>
    <name evidence="7" type="ORF">EVA_12014</name>
</gene>
<keyword evidence="4 6" id="KW-1133">Transmembrane helix</keyword>
<keyword evidence="2" id="KW-1003">Cell membrane</keyword>
<dbReference type="GO" id="GO:0005886">
    <property type="term" value="C:plasma membrane"/>
    <property type="evidence" value="ECO:0007669"/>
    <property type="project" value="UniProtKB-SubCell"/>
</dbReference>
<protein>
    <submittedName>
        <fullName evidence="7">MATE efflux family protein</fullName>
    </submittedName>
</protein>
<dbReference type="AlphaFoldDB" id="J9GJT4"/>